<organism evidence="9 10">
    <name type="scientific">Micromonospora siamensis</name>
    <dbReference type="NCBI Taxonomy" id="299152"/>
    <lineage>
        <taxon>Bacteria</taxon>
        <taxon>Bacillati</taxon>
        <taxon>Actinomycetota</taxon>
        <taxon>Actinomycetes</taxon>
        <taxon>Micromonosporales</taxon>
        <taxon>Micromonosporaceae</taxon>
        <taxon>Micromonospora</taxon>
    </lineage>
</organism>
<keyword evidence="7" id="KW-0520">NAD</keyword>
<keyword evidence="7" id="KW-0874">Quinone</keyword>
<sequence>MEAYLPVLTMLGVAAALVGTLYLVQLGTAVARDATTVPAFRSGLPPREHAVSRFHARWYAVSLLFLAFDVEMLFMYPWAVVVAQVGTPAVVEMFVFLGLLMAGVLYAWREGALRWA</sequence>
<dbReference type="Proteomes" id="UP000198210">
    <property type="component" value="Chromosome I"/>
</dbReference>
<evidence type="ECO:0000256" key="5">
    <source>
        <dbReference type="ARBA" id="ARBA00022989"/>
    </source>
</evidence>
<name>A0A1C5I7U2_9ACTN</name>
<evidence type="ECO:0000256" key="4">
    <source>
        <dbReference type="ARBA" id="ARBA00022692"/>
    </source>
</evidence>
<feature type="transmembrane region" description="Helical" evidence="8">
    <location>
        <begin position="85"/>
        <end position="108"/>
    </location>
</feature>
<protein>
    <recommendedName>
        <fullName evidence="7">NADH-quinone oxidoreductase subunit</fullName>
        <ecNumber evidence="7">7.1.1.-</ecNumber>
    </recommendedName>
</protein>
<evidence type="ECO:0000256" key="1">
    <source>
        <dbReference type="ARBA" id="ARBA00004370"/>
    </source>
</evidence>
<evidence type="ECO:0000313" key="9">
    <source>
        <dbReference type="EMBL" id="SCG53941.1"/>
    </source>
</evidence>
<comment type="similarity">
    <text evidence="2 7">Belongs to the complex I subunit 3 family.</text>
</comment>
<feature type="transmembrane region" description="Helical" evidence="8">
    <location>
        <begin position="6"/>
        <end position="24"/>
    </location>
</feature>
<dbReference type="PANTHER" id="PTHR11058">
    <property type="entry name" value="NADH-UBIQUINONE OXIDOREDUCTASE CHAIN 3"/>
    <property type="match status" value="1"/>
</dbReference>
<evidence type="ECO:0000256" key="3">
    <source>
        <dbReference type="ARBA" id="ARBA00022448"/>
    </source>
</evidence>
<reference evidence="9 10" key="1">
    <citation type="submission" date="2016-06" db="EMBL/GenBank/DDBJ databases">
        <authorList>
            <person name="Kjaerup R.B."/>
            <person name="Dalgaard T.S."/>
            <person name="Juul-Madsen H.R."/>
        </authorList>
    </citation>
    <scope>NUCLEOTIDE SEQUENCE [LARGE SCALE GENOMIC DNA]</scope>
    <source>
        <strain evidence="9 10">DSM 45097</strain>
    </source>
</reference>
<evidence type="ECO:0000256" key="6">
    <source>
        <dbReference type="ARBA" id="ARBA00023136"/>
    </source>
</evidence>
<gene>
    <name evidence="9" type="ORF">GA0074704_3001</name>
</gene>
<keyword evidence="3" id="KW-0813">Transport</keyword>
<evidence type="ECO:0000256" key="8">
    <source>
        <dbReference type="SAM" id="Phobius"/>
    </source>
</evidence>
<evidence type="ECO:0000256" key="7">
    <source>
        <dbReference type="RuleBase" id="RU003639"/>
    </source>
</evidence>
<keyword evidence="10" id="KW-1185">Reference proteome</keyword>
<accession>A0A1C5I7U2</accession>
<keyword evidence="5 8" id="KW-1133">Transmembrane helix</keyword>
<keyword evidence="4 7" id="KW-0812">Transmembrane</keyword>
<dbReference type="PANTHER" id="PTHR11058:SF9">
    <property type="entry name" value="NADH-UBIQUINONE OXIDOREDUCTASE CHAIN 3"/>
    <property type="match status" value="1"/>
</dbReference>
<dbReference type="AlphaFoldDB" id="A0A1C5I7U2"/>
<comment type="subcellular location">
    <subcellularLocation>
        <location evidence="7">Cell membrane</location>
        <topology evidence="7">Multi-pass membrane protein</topology>
    </subcellularLocation>
    <subcellularLocation>
        <location evidence="1">Membrane</location>
    </subcellularLocation>
</comment>
<dbReference type="GO" id="GO:0008137">
    <property type="term" value="F:NADH dehydrogenase (ubiquinone) activity"/>
    <property type="evidence" value="ECO:0007669"/>
    <property type="project" value="InterPro"/>
</dbReference>
<proteinExistence type="inferred from homology"/>
<dbReference type="GO" id="GO:0048038">
    <property type="term" value="F:quinone binding"/>
    <property type="evidence" value="ECO:0007669"/>
    <property type="project" value="UniProtKB-KW"/>
</dbReference>
<dbReference type="Pfam" id="PF00507">
    <property type="entry name" value="Oxidored_q4"/>
    <property type="match status" value="1"/>
</dbReference>
<dbReference type="EMBL" id="LT607751">
    <property type="protein sequence ID" value="SCG53941.1"/>
    <property type="molecule type" value="Genomic_DNA"/>
</dbReference>
<evidence type="ECO:0000313" key="10">
    <source>
        <dbReference type="Proteomes" id="UP000198210"/>
    </source>
</evidence>
<feature type="transmembrane region" description="Helical" evidence="8">
    <location>
        <begin position="58"/>
        <end position="79"/>
    </location>
</feature>
<dbReference type="Gene3D" id="1.20.58.1610">
    <property type="entry name" value="NADH:ubiquinone/plastoquinone oxidoreductase, chain 3"/>
    <property type="match status" value="1"/>
</dbReference>
<dbReference type="InterPro" id="IPR038430">
    <property type="entry name" value="NDAH_ubi_oxred_su3_sf"/>
</dbReference>
<dbReference type="GO" id="GO:0030964">
    <property type="term" value="C:NADH dehydrogenase complex"/>
    <property type="evidence" value="ECO:0007669"/>
    <property type="project" value="TreeGrafter"/>
</dbReference>
<evidence type="ECO:0000256" key="2">
    <source>
        <dbReference type="ARBA" id="ARBA00008472"/>
    </source>
</evidence>
<comment type="function">
    <text evidence="7">NDH-1 shuttles electrons from NADH, via FMN and iron-sulfur (Fe-S) centers, to quinones in the respiratory chain.</text>
</comment>
<comment type="catalytic activity">
    <reaction evidence="7">
        <text>a quinone + NADH + 5 H(+)(in) = a quinol + NAD(+) + 4 H(+)(out)</text>
        <dbReference type="Rhea" id="RHEA:57888"/>
        <dbReference type="ChEBI" id="CHEBI:15378"/>
        <dbReference type="ChEBI" id="CHEBI:24646"/>
        <dbReference type="ChEBI" id="CHEBI:57540"/>
        <dbReference type="ChEBI" id="CHEBI:57945"/>
        <dbReference type="ChEBI" id="CHEBI:132124"/>
    </reaction>
</comment>
<dbReference type="InterPro" id="IPR000440">
    <property type="entry name" value="NADH_UbQ/plastoQ_OxRdtase_su3"/>
</dbReference>
<dbReference type="GO" id="GO:0005886">
    <property type="term" value="C:plasma membrane"/>
    <property type="evidence" value="ECO:0007669"/>
    <property type="project" value="UniProtKB-SubCell"/>
</dbReference>
<dbReference type="EC" id="7.1.1.-" evidence="7"/>
<keyword evidence="6 8" id="KW-0472">Membrane</keyword>